<dbReference type="EC" id="2.1.1.37" evidence="1"/>
<dbReference type="AlphaFoldDB" id="A0A0F6H6P9"/>
<comment type="catalytic activity">
    <reaction evidence="6">
        <text>a 2'-deoxycytidine in DNA + S-adenosyl-L-methionine = a 5-methyl-2'-deoxycytidine in DNA + S-adenosyl-L-homocysteine + H(+)</text>
        <dbReference type="Rhea" id="RHEA:13681"/>
        <dbReference type="Rhea" id="RHEA-COMP:11369"/>
        <dbReference type="Rhea" id="RHEA-COMP:11370"/>
        <dbReference type="ChEBI" id="CHEBI:15378"/>
        <dbReference type="ChEBI" id="CHEBI:57856"/>
        <dbReference type="ChEBI" id="CHEBI:59789"/>
        <dbReference type="ChEBI" id="CHEBI:85452"/>
        <dbReference type="ChEBI" id="CHEBI:85454"/>
        <dbReference type="EC" id="2.1.1.37"/>
    </reaction>
</comment>
<dbReference type="GO" id="GO:0032259">
    <property type="term" value="P:methylation"/>
    <property type="evidence" value="ECO:0007669"/>
    <property type="project" value="UniProtKB-KW"/>
</dbReference>
<evidence type="ECO:0000256" key="3">
    <source>
        <dbReference type="ARBA" id="ARBA00022679"/>
    </source>
</evidence>
<feature type="region of interest" description="Disordered" evidence="9">
    <location>
        <begin position="386"/>
        <end position="411"/>
    </location>
</feature>
<feature type="active site" evidence="7">
    <location>
        <position position="86"/>
    </location>
</feature>
<dbReference type="InterPro" id="IPR050390">
    <property type="entry name" value="C5-Methyltransferase"/>
</dbReference>
<reference evidence="10 11" key="1">
    <citation type="submission" date="2012-09" db="EMBL/GenBank/DDBJ databases">
        <authorList>
            <person name="Harkins D.M."/>
            <person name="Durkin A.S."/>
            <person name="Brinkac L.M."/>
            <person name="Selengut J.D."/>
            <person name="Sanka R."/>
            <person name="DePew J."/>
            <person name="Purushe J."/>
            <person name="Chanthongthip A."/>
            <person name="Lattana O."/>
            <person name="Phetsouvanh R."/>
            <person name="Newton P.N."/>
            <person name="Vinetz J.M."/>
            <person name="Sutton G.G."/>
            <person name="Nelson W.C."/>
            <person name="Fouts D.E."/>
        </authorList>
    </citation>
    <scope>NUCLEOTIDE SEQUENCE [LARGE SCALE GENOMIC DNA]</scope>
    <source>
        <strain evidence="10 11">UI 12621</strain>
    </source>
</reference>
<dbReference type="PRINTS" id="PR00105">
    <property type="entry name" value="C5METTRFRASE"/>
</dbReference>
<protein>
    <recommendedName>
        <fullName evidence="1">DNA (cytosine-5-)-methyltransferase</fullName>
        <ecNumber evidence="1">2.1.1.37</ecNumber>
    </recommendedName>
</protein>
<evidence type="ECO:0000256" key="2">
    <source>
        <dbReference type="ARBA" id="ARBA00022603"/>
    </source>
</evidence>
<evidence type="ECO:0000256" key="6">
    <source>
        <dbReference type="ARBA" id="ARBA00047422"/>
    </source>
</evidence>
<keyword evidence="5" id="KW-0680">Restriction system</keyword>
<evidence type="ECO:0000256" key="5">
    <source>
        <dbReference type="ARBA" id="ARBA00022747"/>
    </source>
</evidence>
<dbReference type="PROSITE" id="PS51679">
    <property type="entry name" value="SAM_MT_C5"/>
    <property type="match status" value="1"/>
</dbReference>
<dbReference type="Gene3D" id="3.90.120.10">
    <property type="entry name" value="DNA Methylase, subunit A, domain 2"/>
    <property type="match status" value="1"/>
</dbReference>
<evidence type="ECO:0000256" key="1">
    <source>
        <dbReference type="ARBA" id="ARBA00011975"/>
    </source>
</evidence>
<dbReference type="Gene3D" id="3.40.50.150">
    <property type="entry name" value="Vaccinia Virus protein VP39"/>
    <property type="match status" value="1"/>
</dbReference>
<evidence type="ECO:0000256" key="4">
    <source>
        <dbReference type="ARBA" id="ARBA00022691"/>
    </source>
</evidence>
<dbReference type="GO" id="GO:0003886">
    <property type="term" value="F:DNA (cytosine-5-)-methyltransferase activity"/>
    <property type="evidence" value="ECO:0007669"/>
    <property type="project" value="UniProtKB-EC"/>
</dbReference>
<keyword evidence="3 7" id="KW-0808">Transferase</keyword>
<name>A0A0F6H6P9_LEPIR</name>
<proteinExistence type="inferred from homology"/>
<dbReference type="EMBL" id="AHNQ02000034">
    <property type="protein sequence ID" value="EKO23903.1"/>
    <property type="molecule type" value="Genomic_DNA"/>
</dbReference>
<dbReference type="SUPFAM" id="SSF53335">
    <property type="entry name" value="S-adenosyl-L-methionine-dependent methyltransferases"/>
    <property type="match status" value="1"/>
</dbReference>
<evidence type="ECO:0000256" key="7">
    <source>
        <dbReference type="PROSITE-ProRule" id="PRU01016"/>
    </source>
</evidence>
<dbReference type="GO" id="GO:0009307">
    <property type="term" value="P:DNA restriction-modification system"/>
    <property type="evidence" value="ECO:0007669"/>
    <property type="project" value="UniProtKB-KW"/>
</dbReference>
<dbReference type="GO" id="GO:0003677">
    <property type="term" value="F:DNA binding"/>
    <property type="evidence" value="ECO:0007669"/>
    <property type="project" value="TreeGrafter"/>
</dbReference>
<dbReference type="InterPro" id="IPR029063">
    <property type="entry name" value="SAM-dependent_MTases_sf"/>
</dbReference>
<comment type="similarity">
    <text evidence="7 8">Belongs to the class I-like SAM-binding methyltransferase superfamily. C5-methyltransferase family.</text>
</comment>
<dbReference type="Proteomes" id="UP000006324">
    <property type="component" value="Unassembled WGS sequence"/>
</dbReference>
<evidence type="ECO:0000256" key="8">
    <source>
        <dbReference type="RuleBase" id="RU000416"/>
    </source>
</evidence>
<dbReference type="PANTHER" id="PTHR10629">
    <property type="entry name" value="CYTOSINE-SPECIFIC METHYLTRANSFERASE"/>
    <property type="match status" value="1"/>
</dbReference>
<dbReference type="Pfam" id="PF00145">
    <property type="entry name" value="DNA_methylase"/>
    <property type="match status" value="1"/>
</dbReference>
<organism evidence="10 11">
    <name type="scientific">Leptospira interrogans str. UI 12621</name>
    <dbReference type="NCBI Taxonomy" id="1049937"/>
    <lineage>
        <taxon>Bacteria</taxon>
        <taxon>Pseudomonadati</taxon>
        <taxon>Spirochaetota</taxon>
        <taxon>Spirochaetia</taxon>
        <taxon>Leptospirales</taxon>
        <taxon>Leptospiraceae</taxon>
        <taxon>Leptospira</taxon>
    </lineage>
</organism>
<evidence type="ECO:0000313" key="10">
    <source>
        <dbReference type="EMBL" id="EKO23903.1"/>
    </source>
</evidence>
<evidence type="ECO:0000313" key="11">
    <source>
        <dbReference type="Proteomes" id="UP000006324"/>
    </source>
</evidence>
<accession>A0A0F6H6P9</accession>
<dbReference type="NCBIfam" id="TIGR00675">
    <property type="entry name" value="dcm"/>
    <property type="match status" value="1"/>
</dbReference>
<dbReference type="PROSITE" id="PS00095">
    <property type="entry name" value="C5_MTASE_2"/>
    <property type="match status" value="1"/>
</dbReference>
<dbReference type="PANTHER" id="PTHR10629:SF52">
    <property type="entry name" value="DNA (CYTOSINE-5)-METHYLTRANSFERASE 1"/>
    <property type="match status" value="1"/>
</dbReference>
<keyword evidence="2 7" id="KW-0489">Methyltransferase</keyword>
<dbReference type="InterPro" id="IPR001525">
    <property type="entry name" value="C5_MeTfrase"/>
</dbReference>
<comment type="caution">
    <text evidence="10">The sequence shown here is derived from an EMBL/GenBank/DDBJ whole genome shotgun (WGS) entry which is preliminary data.</text>
</comment>
<dbReference type="RefSeq" id="WP_000902485.1">
    <property type="nucleotide sequence ID" value="NZ_AHNQ02000034.1"/>
</dbReference>
<gene>
    <name evidence="10" type="ORF">LEP1GSC104_2173</name>
</gene>
<evidence type="ECO:0000256" key="9">
    <source>
        <dbReference type="SAM" id="MobiDB-lite"/>
    </source>
</evidence>
<dbReference type="InterPro" id="IPR031303">
    <property type="entry name" value="C5_meth_CS"/>
</dbReference>
<keyword evidence="4 7" id="KW-0949">S-adenosyl-L-methionine</keyword>
<dbReference type="GO" id="GO:0044027">
    <property type="term" value="P:negative regulation of gene expression via chromosomal CpG island methylation"/>
    <property type="evidence" value="ECO:0007669"/>
    <property type="project" value="TreeGrafter"/>
</dbReference>
<sequence length="411" mass="46268">MLHKEIPYLSLFSGAGGLDLGLERAGFSPALCVENDEDSRQTIELNRPGWKLANPGDIHSLSGSQIIKQLGIKQRKLPLLVGGPPCQPFSKSGYWSSGDSLRLLDPRSKTVQAFLNAVEITLPKVVLLENVKGILYNKKDEGLRLIQSAFKEINKRNQTQYIPYVFTLNAAAFGIPQMRERVFVIANIDGETFVPPLPTHGPESVVKKDFLTAWDAIGSYDKDNWPNELNLSGRWAKLIPSIPEGYNYLWHTQRNGGEPLFGWRTRYWSFLLKLAKNRPAWTIQAEPGPATGPFHWKNRLLSIQELCALQTFPKNYKISGNRRSAVRQIGNAVPVALGELLGLSVKNQFFNYDIEIKLTSLPKRRRDCPTSERTSKVPAEYLKLRGKHSDHPGVGLGPGILKRERRRPIEK</sequence>